<evidence type="ECO:0000313" key="6">
    <source>
        <dbReference type="Proteomes" id="UP000027439"/>
    </source>
</evidence>
<dbReference type="STRING" id="1071679.BG57_32030"/>
<protein>
    <recommendedName>
        <fullName evidence="3">T6SS Phospholipase effector Tle1-like catalytic domain-containing protein</fullName>
    </recommendedName>
</protein>
<dbReference type="EMBL" id="JFHE01000089">
    <property type="protein sequence ID" value="KDR25044.1"/>
    <property type="molecule type" value="Genomic_DNA"/>
</dbReference>
<evidence type="ECO:0000313" key="7">
    <source>
        <dbReference type="Proteomes" id="UP000597138"/>
    </source>
</evidence>
<feature type="coiled-coil region" evidence="1">
    <location>
        <begin position="467"/>
        <end position="494"/>
    </location>
</feature>
<evidence type="ECO:0000313" key="5">
    <source>
        <dbReference type="EMBL" id="KDR25044.1"/>
    </source>
</evidence>
<feature type="domain" description="T6SS Phospholipase effector Tle1-like catalytic" evidence="3">
    <location>
        <begin position="233"/>
        <end position="365"/>
    </location>
</feature>
<evidence type="ECO:0000259" key="3">
    <source>
        <dbReference type="Pfam" id="PF09994"/>
    </source>
</evidence>
<reference evidence="4" key="4">
    <citation type="submission" date="2024-05" db="EMBL/GenBank/DDBJ databases">
        <authorList>
            <person name="Sun Q."/>
            <person name="Zhou Y."/>
        </authorList>
    </citation>
    <scope>NUCLEOTIDE SEQUENCE</scope>
    <source>
        <strain evidence="4">CGMCC 1.11013</strain>
    </source>
</reference>
<dbReference type="EMBL" id="BMEG01000002">
    <property type="protein sequence ID" value="GGD66228.1"/>
    <property type="molecule type" value="Genomic_DNA"/>
</dbReference>
<evidence type="ECO:0000256" key="2">
    <source>
        <dbReference type="SAM" id="MobiDB-lite"/>
    </source>
</evidence>
<keyword evidence="7" id="KW-1185">Reference proteome</keyword>
<organism evidence="5 6">
    <name type="scientific">Caballeronia grimmiae</name>
    <dbReference type="NCBI Taxonomy" id="1071679"/>
    <lineage>
        <taxon>Bacteria</taxon>
        <taxon>Pseudomonadati</taxon>
        <taxon>Pseudomonadota</taxon>
        <taxon>Betaproteobacteria</taxon>
        <taxon>Burkholderiales</taxon>
        <taxon>Burkholderiaceae</taxon>
        <taxon>Caballeronia</taxon>
    </lineage>
</organism>
<reference evidence="7" key="3">
    <citation type="journal article" date="2019" name="Int. J. Syst. Evol. Microbiol.">
        <title>The Global Catalogue of Microorganisms (GCM) 10K type strain sequencing project: providing services to taxonomists for standard genome sequencing and annotation.</title>
        <authorList>
            <consortium name="The Broad Institute Genomics Platform"/>
            <consortium name="The Broad Institute Genome Sequencing Center for Infectious Disease"/>
            <person name="Wu L."/>
            <person name="Ma J."/>
        </authorList>
    </citation>
    <scope>NUCLEOTIDE SEQUENCE [LARGE SCALE GENOMIC DNA]</scope>
    <source>
        <strain evidence="7">CGMCC 1.11013</strain>
    </source>
</reference>
<dbReference type="PANTHER" id="PTHR33840:SF1">
    <property type="entry name" value="TLE1 PHOSPHOLIPASE DOMAIN-CONTAINING PROTEIN"/>
    <property type="match status" value="1"/>
</dbReference>
<keyword evidence="1" id="KW-0175">Coiled coil</keyword>
<dbReference type="InterPro" id="IPR018712">
    <property type="entry name" value="Tle1-like_cat"/>
</dbReference>
<reference evidence="4" key="1">
    <citation type="journal article" date="2014" name="Int. J. Syst. Evol. Microbiol.">
        <title>Complete genome of a new Firmicutes species belonging to the dominant human colonic microbiota ('Ruminococcus bicirculans') reveals two chromosomes and a selective capacity to utilize plant glucans.</title>
        <authorList>
            <consortium name="NISC Comparative Sequencing Program"/>
            <person name="Wegmann U."/>
            <person name="Louis P."/>
            <person name="Goesmann A."/>
            <person name="Henrissat B."/>
            <person name="Duncan S.H."/>
            <person name="Flint H.J."/>
        </authorList>
    </citation>
    <scope>NUCLEOTIDE SEQUENCE</scope>
    <source>
        <strain evidence="4">CGMCC 1.11013</strain>
    </source>
</reference>
<dbReference type="eggNOG" id="COG3673">
    <property type="taxonomic scope" value="Bacteria"/>
</dbReference>
<name>A0A069NBN2_9BURK</name>
<evidence type="ECO:0000256" key="1">
    <source>
        <dbReference type="SAM" id="Coils"/>
    </source>
</evidence>
<sequence length="740" mass="81469">MNVKWPEQMPEGGRLAESESAYKTGLVGVVDPVMSCPQTLHVTLFFDGTNNNNDEANGIWRDSIVNTHSNVARLFNAALDQPKRGIFAWYIPGVGTPFKKIGEECYSSAGKALAAGFDPRCVWGYTRLLNSVYSSIVTDKTMVLIHDAPDARKLCDASGPVKDFEHYVHRLGVAHRDAVNDGRQPQTVKKIWVNVIGFSRGAACARAFVHKLINEWAPSGNLGDQTGRYALPYEVNFVGLFDTVASVDMPDSMRSTLNLAHFTGHSEFGRKGMAFAANGAMNIPDKVRACHHVFSIHEQRMSFPLDSIRKGDNYPGGYRVEVAYPGVHSDVGGGYGPGEQGKGCDSKGKGVDARKLSQIPLHDMYIAALTHGVPLETGQKILASKDRAADFAIDPAVVQAFNAWRRTTPAIKSVGDAMKFGMEQMLTWRTLRAEINNGDYITHRPFYQFAKEDAMTPHQVTGAVEAAKAKDLQYQALSQQLAEAKKQQTEALSKGYGTYDLSKVDMSEAVQIQAQIEKIETEQIRRSEALTGIVAHPGAKPGPGQRPNVGRPGDGPGDFGTNDQTDLRQSAEEMRVLLAYLNPDQRERWQVSVRVGTGGLTSLNREKPGQGNSPYLVMVSTGKTGRAVETSVVQHFNVTDDVVFEPVKAVLPFIREHTSDAAVEKFRLQRDVVALYDDYVHDSRCWFRVPWFHEYAPGGYFWPRVVFVGNDERTPWLGIDPLKVAFDTESEVGASATAIA</sequence>
<dbReference type="OrthoDB" id="4378831at2"/>
<accession>A0A069NBN2</accession>
<proteinExistence type="predicted"/>
<dbReference type="Pfam" id="PF09994">
    <property type="entry name" value="T6SS_Tle1-like_cat"/>
    <property type="match status" value="2"/>
</dbReference>
<gene>
    <name evidence="5" type="ORF">BG57_32030</name>
    <name evidence="4" type="ORF">GCM10010985_20530</name>
</gene>
<dbReference type="Proteomes" id="UP000597138">
    <property type="component" value="Unassembled WGS sequence"/>
</dbReference>
<dbReference type="PANTHER" id="PTHR33840">
    <property type="match status" value="1"/>
</dbReference>
<reference evidence="5 6" key="2">
    <citation type="submission" date="2014-03" db="EMBL/GenBank/DDBJ databases">
        <title>Draft Genome Sequences of Four Burkholderia Strains.</title>
        <authorList>
            <person name="Liu X.Y."/>
            <person name="Li C.X."/>
            <person name="Xu J.H."/>
        </authorList>
    </citation>
    <scope>NUCLEOTIDE SEQUENCE [LARGE SCALE GENOMIC DNA]</scope>
    <source>
        <strain evidence="5 6">R27</strain>
    </source>
</reference>
<comment type="caution">
    <text evidence="5">The sequence shown here is derived from an EMBL/GenBank/DDBJ whole genome shotgun (WGS) entry which is preliminary data.</text>
</comment>
<dbReference type="Proteomes" id="UP000027439">
    <property type="component" value="Unassembled WGS sequence"/>
</dbReference>
<feature type="domain" description="T6SS Phospholipase effector Tle1-like catalytic" evidence="3">
    <location>
        <begin position="44"/>
        <end position="213"/>
    </location>
</feature>
<evidence type="ECO:0000313" key="4">
    <source>
        <dbReference type="EMBL" id="GGD66228.1"/>
    </source>
</evidence>
<dbReference type="AlphaFoldDB" id="A0A069NBN2"/>
<feature type="region of interest" description="Disordered" evidence="2">
    <location>
        <begin position="535"/>
        <end position="564"/>
    </location>
</feature>